<dbReference type="GO" id="GO:0034967">
    <property type="term" value="C:Set3 complex"/>
    <property type="evidence" value="ECO:0007669"/>
    <property type="project" value="TreeGrafter"/>
</dbReference>
<feature type="compositionally biased region" description="Low complexity" evidence="1">
    <location>
        <begin position="1615"/>
        <end position="1636"/>
    </location>
</feature>
<feature type="compositionally biased region" description="Basic and acidic residues" evidence="1">
    <location>
        <begin position="9"/>
        <end position="21"/>
    </location>
</feature>
<feature type="compositionally biased region" description="Polar residues" evidence="1">
    <location>
        <begin position="1791"/>
        <end position="1819"/>
    </location>
</feature>
<feature type="compositionally biased region" description="Low complexity" evidence="1">
    <location>
        <begin position="485"/>
        <end position="500"/>
    </location>
</feature>
<feature type="compositionally biased region" description="Basic and acidic residues" evidence="1">
    <location>
        <begin position="1829"/>
        <end position="1861"/>
    </location>
</feature>
<feature type="compositionally biased region" description="Basic and acidic residues" evidence="1">
    <location>
        <begin position="180"/>
        <end position="246"/>
    </location>
</feature>
<feature type="compositionally biased region" description="Basic and acidic residues" evidence="1">
    <location>
        <begin position="1330"/>
        <end position="1340"/>
    </location>
</feature>
<dbReference type="SMART" id="SM00717">
    <property type="entry name" value="SANT"/>
    <property type="match status" value="2"/>
</dbReference>
<evidence type="ECO:0000313" key="3">
    <source>
        <dbReference type="EMBL" id="KIV88464.1"/>
    </source>
</evidence>
<feature type="compositionally biased region" description="Low complexity" evidence="1">
    <location>
        <begin position="373"/>
        <end position="386"/>
    </location>
</feature>
<dbReference type="Proteomes" id="UP000054302">
    <property type="component" value="Unassembled WGS sequence"/>
</dbReference>
<feature type="region of interest" description="Disordered" evidence="1">
    <location>
        <begin position="1306"/>
        <end position="2029"/>
    </location>
</feature>
<dbReference type="Gene3D" id="1.20.58.1880">
    <property type="match status" value="1"/>
</dbReference>
<feature type="compositionally biased region" description="Basic and acidic residues" evidence="1">
    <location>
        <begin position="1469"/>
        <end position="1483"/>
    </location>
</feature>
<feature type="compositionally biased region" description="Basic and acidic residues" evidence="1">
    <location>
        <begin position="501"/>
        <end position="518"/>
    </location>
</feature>
<dbReference type="OMA" id="QQCIIHY"/>
<feature type="compositionally biased region" description="Basic and acidic residues" evidence="1">
    <location>
        <begin position="1366"/>
        <end position="1375"/>
    </location>
</feature>
<feature type="compositionally biased region" description="Basic and acidic residues" evidence="1">
    <location>
        <begin position="1574"/>
        <end position="1584"/>
    </location>
</feature>
<feature type="compositionally biased region" description="Polar residues" evidence="1">
    <location>
        <begin position="1587"/>
        <end position="1601"/>
    </location>
</feature>
<dbReference type="EMBL" id="KN847525">
    <property type="protein sequence ID" value="KIV88464.1"/>
    <property type="molecule type" value="Genomic_DNA"/>
</dbReference>
<feature type="domain" description="SANT" evidence="2">
    <location>
        <begin position="941"/>
        <end position="992"/>
    </location>
</feature>
<feature type="region of interest" description="Disordered" evidence="1">
    <location>
        <begin position="1167"/>
        <end position="1210"/>
    </location>
</feature>
<feature type="compositionally biased region" description="Basic and acidic residues" evidence="1">
    <location>
        <begin position="55"/>
        <end position="79"/>
    </location>
</feature>
<feature type="region of interest" description="Disordered" evidence="1">
    <location>
        <begin position="833"/>
        <end position="864"/>
    </location>
</feature>
<feature type="compositionally biased region" description="Low complexity" evidence="1">
    <location>
        <begin position="1520"/>
        <end position="1533"/>
    </location>
</feature>
<feature type="region of interest" description="Disordered" evidence="1">
    <location>
        <begin position="1019"/>
        <end position="1100"/>
    </location>
</feature>
<feature type="compositionally biased region" description="Basic and acidic residues" evidence="1">
    <location>
        <begin position="269"/>
        <end position="279"/>
    </location>
</feature>
<feature type="compositionally biased region" description="Basic and acidic residues" evidence="1">
    <location>
        <begin position="1898"/>
        <end position="1909"/>
    </location>
</feature>
<feature type="compositionally biased region" description="Polar residues" evidence="1">
    <location>
        <begin position="578"/>
        <end position="588"/>
    </location>
</feature>
<protein>
    <recommendedName>
        <fullName evidence="2">SANT domain-containing protein</fullName>
    </recommendedName>
</protein>
<dbReference type="PANTHER" id="PTHR13992:SF39">
    <property type="entry name" value="SMRTER, ISOFORM G"/>
    <property type="match status" value="1"/>
</dbReference>
<dbReference type="InterPro" id="IPR001005">
    <property type="entry name" value="SANT/Myb"/>
</dbReference>
<dbReference type="STRING" id="212818.A0A0D1Z3J8"/>
<organism evidence="3 4">
    <name type="scientific">Exophiala mesophila</name>
    <name type="common">Black yeast-like fungus</name>
    <dbReference type="NCBI Taxonomy" id="212818"/>
    <lineage>
        <taxon>Eukaryota</taxon>
        <taxon>Fungi</taxon>
        <taxon>Dikarya</taxon>
        <taxon>Ascomycota</taxon>
        <taxon>Pezizomycotina</taxon>
        <taxon>Eurotiomycetes</taxon>
        <taxon>Chaetothyriomycetidae</taxon>
        <taxon>Chaetothyriales</taxon>
        <taxon>Herpotrichiellaceae</taxon>
        <taxon>Exophiala</taxon>
    </lineage>
</organism>
<dbReference type="RefSeq" id="XP_016220038.1">
    <property type="nucleotide sequence ID" value="XM_016373127.1"/>
</dbReference>
<feature type="region of interest" description="Disordered" evidence="1">
    <location>
        <begin position="1"/>
        <end position="644"/>
    </location>
</feature>
<evidence type="ECO:0000313" key="4">
    <source>
        <dbReference type="Proteomes" id="UP000054302"/>
    </source>
</evidence>
<dbReference type="SUPFAM" id="SSF46689">
    <property type="entry name" value="Homeodomain-like"/>
    <property type="match status" value="2"/>
</dbReference>
<proteinExistence type="predicted"/>
<dbReference type="GO" id="GO:0006357">
    <property type="term" value="P:regulation of transcription by RNA polymerase II"/>
    <property type="evidence" value="ECO:0007669"/>
    <property type="project" value="TreeGrafter"/>
</dbReference>
<dbReference type="PROSITE" id="PS51293">
    <property type="entry name" value="SANT"/>
    <property type="match status" value="1"/>
</dbReference>
<accession>A0A0D1Z3J8</accession>
<feature type="compositionally biased region" description="Low complexity" evidence="1">
    <location>
        <begin position="1881"/>
        <end position="1896"/>
    </location>
</feature>
<feature type="compositionally biased region" description="Low complexity" evidence="1">
    <location>
        <begin position="1863"/>
        <end position="1874"/>
    </location>
</feature>
<feature type="compositionally biased region" description="Basic residues" evidence="1">
    <location>
        <begin position="1085"/>
        <end position="1100"/>
    </location>
</feature>
<feature type="compositionally biased region" description="Polar residues" evidence="1">
    <location>
        <begin position="1642"/>
        <end position="1653"/>
    </location>
</feature>
<feature type="compositionally biased region" description="Polar residues" evidence="1">
    <location>
        <begin position="1667"/>
        <end position="1680"/>
    </location>
</feature>
<dbReference type="OrthoDB" id="6133115at2759"/>
<dbReference type="HOGENOM" id="CLU_001697_0_0_1"/>
<name>A0A0D1Z3J8_EXOME</name>
<feature type="compositionally biased region" description="Low complexity" evidence="1">
    <location>
        <begin position="836"/>
        <end position="850"/>
    </location>
</feature>
<dbReference type="PANTHER" id="PTHR13992">
    <property type="entry name" value="NUCLEAR RECEPTOR CO-REPRESSOR RELATED NCOR"/>
    <property type="match status" value="1"/>
</dbReference>
<evidence type="ECO:0000256" key="1">
    <source>
        <dbReference type="SAM" id="MobiDB-lite"/>
    </source>
</evidence>
<feature type="compositionally biased region" description="Pro residues" evidence="1">
    <location>
        <begin position="331"/>
        <end position="351"/>
    </location>
</feature>
<dbReference type="Pfam" id="PF00249">
    <property type="entry name" value="Myb_DNA-binding"/>
    <property type="match status" value="1"/>
</dbReference>
<reference evidence="3 4" key="1">
    <citation type="submission" date="2015-01" db="EMBL/GenBank/DDBJ databases">
        <title>The Genome Sequence of Exophiala mesophila CBS40295.</title>
        <authorList>
            <consortium name="The Broad Institute Genomics Platform"/>
            <person name="Cuomo C."/>
            <person name="de Hoog S."/>
            <person name="Gorbushina A."/>
            <person name="Stielow B."/>
            <person name="Teixiera M."/>
            <person name="Abouelleil A."/>
            <person name="Chapman S.B."/>
            <person name="Priest M."/>
            <person name="Young S.K."/>
            <person name="Wortman J."/>
            <person name="Nusbaum C."/>
            <person name="Birren B."/>
        </authorList>
    </citation>
    <scope>NUCLEOTIDE SEQUENCE [LARGE SCALE GENOMIC DNA]</scope>
    <source>
        <strain evidence="3 4">CBS 40295</strain>
    </source>
</reference>
<dbReference type="InterPro" id="IPR009057">
    <property type="entry name" value="Homeodomain-like_sf"/>
</dbReference>
<feature type="compositionally biased region" description="Basic and acidic residues" evidence="1">
    <location>
        <begin position="113"/>
        <end position="136"/>
    </location>
</feature>
<dbReference type="InterPro" id="IPR017884">
    <property type="entry name" value="SANT_dom"/>
</dbReference>
<evidence type="ECO:0000259" key="2">
    <source>
        <dbReference type="PROSITE" id="PS51293"/>
    </source>
</evidence>
<feature type="compositionally biased region" description="Basic and acidic residues" evidence="1">
    <location>
        <begin position="86"/>
        <end position="104"/>
    </location>
</feature>
<gene>
    <name evidence="3" type="ORF">PV10_08147</name>
</gene>
<dbReference type="Gene3D" id="1.10.10.60">
    <property type="entry name" value="Homeodomain-like"/>
    <property type="match status" value="1"/>
</dbReference>
<feature type="region of interest" description="Disordered" evidence="1">
    <location>
        <begin position="1274"/>
        <end position="1294"/>
    </location>
</feature>
<keyword evidence="4" id="KW-1185">Reference proteome</keyword>
<sequence length="2029" mass="223648">MSSRYPTTPRDRSPPRYDRRPSGTYPAPGSSYRGYQFSSAPRGRGGFPARAGGDTWDRDRDRDRDRDHDRDRDRDRDVRGTPQSYRARDDDRPEWQRRDRDFPPADRNVGVARDSRTYVGRERSASPARPRRDSRDSLPSTFSRTADSAASFYTPAQRGGLGRGRGRDWERIRRRTSLVGERDRDLFRPRSRSRESWRDRDYDRGRPSAPDPDRADRFERREFNRSRERDIRGRDRDPDIRPRDSSPARSVAGHTTASGATPPASTTERLAKADYDTVRKQPPINTPSTSLRDPRRDGDSSDYFGSRPDPSRRDPPQGSQQPSTAVGLDYGPPPSLPPASTPVSERPPAPKPAQSKADLNPTSSTPFQPPSGPKAARTPTATTPATPLGPKLVQAQDTWSRNEPHQRTVRPTPPPPASNSQGEGAAKKEQPSQDSRPSPVAPIDRALPANIPSGPRLGTAAPPFRARLSSMETSAQAGIMRDGLKSISIDSKTTSIPTGPRLDRDGRDRDTRLDRDGPRPPPGTGSKIWVSPDYKPKPSIMNQMNKPYPSDPRDRAGFIPSGPRQQSGFHGQMDKSRALQNGPTSVPSAPTGPKALLATSPRIPEAKITLIPRPPIDVMRASDDVEMSVPASSEDEDDAEDDAFDDDYFAESEDRFKQEMDLLEARKPAPVLQDGTIVSLLIRLQFLEMIVQDAIPQPASALLEPSKAQASVSPDIPPALPSPDADAPNLDAKLVAENVMPRGRPLKQPPVNPIPTPPIEELPYLRAQLPEPVLFEESDNEVEHEAVAMLLQQEFEHSAWDWRSEMEDLHMEYRKSYPAWKHEFVYLDVDRRDQQASPAPASPAPSAAPSVTPSLGHERTRGARNTTEADLQAAILMSQQSLKEEEERREREAASSSLPNLDTEAVIPAMLKPQDVEASYFEDTNRLINVELTLEFYEFLPPVDDFTEEEQTLFITAYCQSPKKWGKIAESIPGRSYHECIAHYYLTKTQTPYKDIWRRSQPRKRRGRGAGKPRATALMSELGDGEDGEGASVPVTESGRPRRAAAPTFGDVASENDTSTPGPQSRKPGHGPKDGSVEPTAAKPTRGRKTGIATKTRRTKAQIQADQQAQAQAEAFAQAQAGTLADAQAQAQAQAMAQAYAQVPEASQLKPAPAAKPERARTLLRAENVPIRSDPQPASQAARLDGAAPPHIATDAMPPSTVPPPATSQVTSYWSVPEQNKFPELLQYFGRDYAAIADFMKTKSVTMIKNYYLRQVNAEGKEEFKRLEEIGEQMRLSGTRPAQPPSPIAPAKRRYEAAPSVVPVVRPPVVHGVQPDRSHVDTEPATASDNHPRDNSDRNTEVLQNRPAPRDIGRDSVPAALNPQPKIEELSKTERSSLYGPKSLHGPKPGVFQEDPLGYHGPRQPLRMPLQEHSPHVQHQRLSDPNLPSALSNMPQGILGHSRELIAQPLQRSHPPSGPFGPTPQSQAEKYHATSMHRPDHSRNSSSTGPGHSLLEPPQELARRFDSQPRSSLFGSRAGPSPSATPSLTSAPPNLKAEAPISQPASAPPLEQPKPPAKRSNLFGLLNDDAPEPPPKRPSLEAPRRTSLLSPQTNIGGTTPALSRGQGPPDDALQGRSSRGPYGSSGSGIQPSSGHSLADYQNAYNELQSTTGAPANENWLDRYDPRTQGQSEQRSLHQSPRPSPYSLIPPSAQSNTPSVHPLRDPNPLQLEAKNSIDHRRSLLGSLNQVPPAPSPPPQATPQANQPFRTVSGGGHHSRVSSVGYPPPQTASPAAHLGHQQPLHQPGGTAMHPQSTSSTPVSSLHQRASSNSDFQPRLTIQQHMAQKQQEQQREQERQMHRQREVEAVQRDREREQRERDLLSQHQQQQQQQQQQQHHHHQQQQQQQQQPQQQQQQQHVRRDIWGSDHHSSPSIARPSPMGTSGTPSHLGYGQREIPRTFTPPHQHSHSPYGGSGLGVQHHQSGLPSMQAKPQAPNQAPSQPGGPPATHPIHHRLQHPSSQLQGQGLHAGNQLHFRHLSQNGEPRRDERR</sequence>
<feature type="compositionally biased region" description="Pro residues" evidence="1">
    <location>
        <begin position="1546"/>
        <end position="1555"/>
    </location>
</feature>
<feature type="compositionally biased region" description="Low complexity" evidence="1">
    <location>
        <begin position="247"/>
        <end position="267"/>
    </location>
</feature>
<dbReference type="GeneID" id="27325992"/>
<dbReference type="VEuPathDB" id="FungiDB:PV10_08147"/>
<dbReference type="CDD" id="cd00167">
    <property type="entry name" value="SANT"/>
    <property type="match status" value="2"/>
</dbReference>
<dbReference type="InterPro" id="IPR051571">
    <property type="entry name" value="N-CoR_corepressor"/>
</dbReference>
<feature type="compositionally biased region" description="Pro residues" evidence="1">
    <location>
        <begin position="1730"/>
        <end position="1739"/>
    </location>
</feature>
<feature type="compositionally biased region" description="Acidic residues" evidence="1">
    <location>
        <begin position="633"/>
        <end position="644"/>
    </location>
</feature>